<gene>
    <name evidence="1" type="ordered locus">Runsl_4403</name>
</gene>
<protein>
    <submittedName>
        <fullName evidence="1">Uncharacterized protein</fullName>
    </submittedName>
</protein>
<organism evidence="1 2">
    <name type="scientific">Runella slithyformis (strain ATCC 29530 / DSM 19594 / LMG 11500 / NCIMB 11436 / LSU 4)</name>
    <dbReference type="NCBI Taxonomy" id="761193"/>
    <lineage>
        <taxon>Bacteria</taxon>
        <taxon>Pseudomonadati</taxon>
        <taxon>Bacteroidota</taxon>
        <taxon>Cytophagia</taxon>
        <taxon>Cytophagales</taxon>
        <taxon>Spirosomataceae</taxon>
        <taxon>Runella</taxon>
    </lineage>
</organism>
<dbReference type="EMBL" id="CP002859">
    <property type="protein sequence ID" value="AEI50732.1"/>
    <property type="molecule type" value="Genomic_DNA"/>
</dbReference>
<accession>A0A7U3ZP15</accession>
<reference evidence="2" key="1">
    <citation type="submission" date="2011-06" db="EMBL/GenBank/DDBJ databases">
        <title>The complete genome of chromosome of Runella slithyformis DSM 19594.</title>
        <authorList>
            <consortium name="US DOE Joint Genome Institute (JGI-PGF)"/>
            <person name="Lucas S."/>
            <person name="Han J."/>
            <person name="Lapidus A."/>
            <person name="Bruce D."/>
            <person name="Goodwin L."/>
            <person name="Pitluck S."/>
            <person name="Peters L."/>
            <person name="Kyrpides N."/>
            <person name="Mavromatis K."/>
            <person name="Ivanova N."/>
            <person name="Ovchinnikova G."/>
            <person name="Zhang X."/>
            <person name="Misra M."/>
            <person name="Detter J.C."/>
            <person name="Tapia R."/>
            <person name="Han C."/>
            <person name="Land M."/>
            <person name="Hauser L."/>
            <person name="Markowitz V."/>
            <person name="Cheng J.-F."/>
            <person name="Hugenholtz P."/>
            <person name="Woyke T."/>
            <person name="Wu D."/>
            <person name="Tindall B."/>
            <person name="Faehrich R."/>
            <person name="Brambilla E."/>
            <person name="Klenk H.-P."/>
            <person name="Eisen J.A."/>
        </authorList>
    </citation>
    <scope>NUCLEOTIDE SEQUENCE [LARGE SCALE GENOMIC DNA]</scope>
    <source>
        <strain evidence="2">ATCC 29530 / DSM 19594 / LMG 11500 / NCIMB 11436 / LSU 4</strain>
    </source>
</reference>
<name>A0A7U3ZP15_RUNSL</name>
<sequence length="45" mass="5583">MESFSILRRFINVRKYFRCSRREKFMKIYPVNPLFTVFYRLGQSG</sequence>
<evidence type="ECO:0000313" key="2">
    <source>
        <dbReference type="Proteomes" id="UP000000493"/>
    </source>
</evidence>
<dbReference type="KEGG" id="rsi:Runsl_4403"/>
<keyword evidence="2" id="KW-1185">Reference proteome</keyword>
<dbReference type="AlphaFoldDB" id="A0A7U3ZP15"/>
<reference evidence="1 2" key="2">
    <citation type="journal article" date="2012" name="Stand. Genomic Sci.">
        <title>Complete genome sequence of the aquatic bacterium Runella slithyformis type strain (LSU 4(T)).</title>
        <authorList>
            <person name="Copeland A."/>
            <person name="Zhang X."/>
            <person name="Misra M."/>
            <person name="Lapidus A."/>
            <person name="Nolan M."/>
            <person name="Lucas S."/>
            <person name="Deshpande S."/>
            <person name="Cheng J.F."/>
            <person name="Tapia R."/>
            <person name="Goodwin L.A."/>
            <person name="Pitluck S."/>
            <person name="Liolios K."/>
            <person name="Pagani I."/>
            <person name="Ivanova N."/>
            <person name="Mikhailova N."/>
            <person name="Pati A."/>
            <person name="Chen A."/>
            <person name="Palaniappan K."/>
            <person name="Land M."/>
            <person name="Hauser L."/>
            <person name="Pan C."/>
            <person name="Jeffries C.D."/>
            <person name="Detter J.C."/>
            <person name="Brambilla E.M."/>
            <person name="Rohde M."/>
            <person name="Djao O.D."/>
            <person name="Goker M."/>
            <person name="Sikorski J."/>
            <person name="Tindall B.J."/>
            <person name="Woyke T."/>
            <person name="Bristow J."/>
            <person name="Eisen J.A."/>
            <person name="Markowitz V."/>
            <person name="Hugenholtz P."/>
            <person name="Kyrpides N.C."/>
            <person name="Klenk H.P."/>
            <person name="Mavromatis K."/>
        </authorList>
    </citation>
    <scope>NUCLEOTIDE SEQUENCE [LARGE SCALE GENOMIC DNA]</scope>
    <source>
        <strain evidence="2">ATCC 29530 / DSM 19594 / LMG 11500 / NCIMB 11436 / LSU 4</strain>
    </source>
</reference>
<proteinExistence type="predicted"/>
<dbReference type="Proteomes" id="UP000000493">
    <property type="component" value="Chromosome"/>
</dbReference>
<evidence type="ECO:0000313" key="1">
    <source>
        <dbReference type="EMBL" id="AEI50732.1"/>
    </source>
</evidence>